<dbReference type="PRINTS" id="PR00420">
    <property type="entry name" value="RNGMNOXGNASE"/>
</dbReference>
<keyword evidence="7" id="KW-0472">Membrane</keyword>
<evidence type="ECO:0000313" key="9">
    <source>
        <dbReference type="EMBL" id="RYO88713.1"/>
    </source>
</evidence>
<keyword evidence="10" id="KW-1185">Reference proteome</keyword>
<dbReference type="OrthoDB" id="10029326at2759"/>
<dbReference type="GO" id="GO:0071949">
    <property type="term" value="F:FAD binding"/>
    <property type="evidence" value="ECO:0007669"/>
    <property type="project" value="InterPro"/>
</dbReference>
<dbReference type="Gene3D" id="3.50.50.60">
    <property type="entry name" value="FAD/NAD(P)-binding domain"/>
    <property type="match status" value="1"/>
</dbReference>
<evidence type="ECO:0000256" key="7">
    <source>
        <dbReference type="SAM" id="Phobius"/>
    </source>
</evidence>
<reference evidence="9 10" key="1">
    <citation type="submission" date="2018-06" db="EMBL/GenBank/DDBJ databases">
        <title>Complete Genomes of Monosporascus.</title>
        <authorList>
            <person name="Robinson A.J."/>
            <person name="Natvig D.O."/>
        </authorList>
    </citation>
    <scope>NUCLEOTIDE SEQUENCE [LARGE SCALE GENOMIC DNA]</scope>
    <source>
        <strain evidence="9 10">CBS 110550</strain>
    </source>
</reference>
<keyword evidence="7" id="KW-0812">Transmembrane</keyword>
<comment type="caution">
    <text evidence="9">The sequence shown here is derived from an EMBL/GenBank/DDBJ whole genome shotgun (WGS) entry which is preliminary data.</text>
</comment>
<evidence type="ECO:0000313" key="10">
    <source>
        <dbReference type="Proteomes" id="UP000293360"/>
    </source>
</evidence>
<dbReference type="InterPro" id="IPR002938">
    <property type="entry name" value="FAD-bd"/>
</dbReference>
<gene>
    <name evidence="9" type="ORF">DL764_008700</name>
</gene>
<feature type="transmembrane region" description="Helical" evidence="7">
    <location>
        <begin position="736"/>
        <end position="756"/>
    </location>
</feature>
<dbReference type="InterPro" id="IPR050562">
    <property type="entry name" value="FAD_mOase_fung"/>
</dbReference>
<feature type="domain" description="FAD-binding" evidence="8">
    <location>
        <begin position="264"/>
        <end position="353"/>
    </location>
</feature>
<comment type="similarity">
    <text evidence="3">Belongs to the paxM FAD-dependent monooxygenase family.</text>
</comment>
<evidence type="ECO:0000256" key="3">
    <source>
        <dbReference type="ARBA" id="ARBA00007992"/>
    </source>
</evidence>
<dbReference type="STRING" id="155417.A0A4Q4SZV0"/>
<comment type="pathway">
    <text evidence="2">Secondary metabolite biosynthesis.</text>
</comment>
<keyword evidence="6" id="KW-0560">Oxidoreductase</keyword>
<evidence type="ECO:0000256" key="6">
    <source>
        <dbReference type="ARBA" id="ARBA00023002"/>
    </source>
</evidence>
<keyword evidence="4" id="KW-0285">Flavoprotein</keyword>
<evidence type="ECO:0000256" key="1">
    <source>
        <dbReference type="ARBA" id="ARBA00001974"/>
    </source>
</evidence>
<dbReference type="SUPFAM" id="SSF51905">
    <property type="entry name" value="FAD/NAD(P)-binding domain"/>
    <property type="match status" value="1"/>
</dbReference>
<evidence type="ECO:0000256" key="5">
    <source>
        <dbReference type="ARBA" id="ARBA00022827"/>
    </source>
</evidence>
<accession>A0A4Q4SZV0</accession>
<feature type="transmembrane region" description="Helical" evidence="7">
    <location>
        <begin position="571"/>
        <end position="593"/>
    </location>
</feature>
<keyword evidence="7" id="KW-1133">Transmembrane helix</keyword>
<name>A0A4Q4SZV0_9PEZI</name>
<feature type="transmembrane region" description="Helical" evidence="7">
    <location>
        <begin position="645"/>
        <end position="663"/>
    </location>
</feature>
<dbReference type="PANTHER" id="PTHR47356">
    <property type="entry name" value="FAD-DEPENDENT MONOOXYGENASE ASQG-RELATED"/>
    <property type="match status" value="1"/>
</dbReference>
<dbReference type="EMBL" id="QJNU01000713">
    <property type="protein sequence ID" value="RYO88713.1"/>
    <property type="molecule type" value="Genomic_DNA"/>
</dbReference>
<feature type="transmembrane region" description="Helical" evidence="7">
    <location>
        <begin position="525"/>
        <end position="550"/>
    </location>
</feature>
<sequence length="775" mass="86693">MKQSAMAANGKRDSFRVIIVGGSVAGLTLALSLERAGIDYLVLEARDQISPQVGASIGIFSNGARILDQLGIYDSIEQHTDPPIWHDMLTGEGTLVQKVDSLRLMQIRTGYPVAFLERRQVLQLLYDHFPNRSKILTGKRVLGVDHLNRGVRVHCDDGSDFTGDIVAGADGVHSQIRQAMWQHAESHNALKHLKRDRQAMFAEYRCLFGISSAVPGLAEKTQYRTFNKDWSFLVVVGKDCQCFWFVFEKLDKVYRPPNMPSYNKDTDQNEFVKQFMARYVAQTVTFGALWQRRTAATLTVLEEAQYTHWTYDRIVCLGDAIHKMTPNIGQGGNWAIESAAALTNKLNKLLMRTKGRPVADDIRAALKDFEQSRHARTKEVCETAGFATRLEAFATLAHRLMSMYVVPYAGDMLVDVHCQAVAGAPKLDFLPPPEKSLRDGTVFQTARFVEPGDNPAWRALRALPLLATCLLNYQVLGSAAAAVVTQMDGAADRRSLAALMTDLAALQTVGMVETVRRGNNFTLAALWPVFALVGHWKGLLGYAAPVYFFVHYVQCSPDRFAAPDNRLVPRHYAKTILAAVAVGYILPAASLLFADRTHPRVFERVWQVCPLITALVHRAFASAIPNTTATERVQNPYADMRYLRLAYAAGVFISGATYCYLAITSKWYTHTFWSDALQLWQAYRGLAVPAEVSRGQLIRYHHLITFGSSLLWELLHFRDLRRAGRLNTSYLKVAGVLFGTAMLMGPGAAMALAWAWREEVLARKARWDTEAEKRR</sequence>
<comment type="cofactor">
    <cofactor evidence="1">
        <name>FAD</name>
        <dbReference type="ChEBI" id="CHEBI:57692"/>
    </cofactor>
</comment>
<dbReference type="Pfam" id="PF01494">
    <property type="entry name" value="FAD_binding_3"/>
    <property type="match status" value="2"/>
</dbReference>
<evidence type="ECO:0000256" key="4">
    <source>
        <dbReference type="ARBA" id="ARBA00022630"/>
    </source>
</evidence>
<dbReference type="Proteomes" id="UP000293360">
    <property type="component" value="Unassembled WGS sequence"/>
</dbReference>
<dbReference type="InterPro" id="IPR036188">
    <property type="entry name" value="FAD/NAD-bd_sf"/>
</dbReference>
<protein>
    <recommendedName>
        <fullName evidence="8">FAD-binding domain-containing protein</fullName>
    </recommendedName>
</protein>
<dbReference type="GO" id="GO:0004497">
    <property type="term" value="F:monooxygenase activity"/>
    <property type="evidence" value="ECO:0007669"/>
    <property type="project" value="InterPro"/>
</dbReference>
<organism evidence="9 10">
    <name type="scientific">Monosporascus ibericus</name>
    <dbReference type="NCBI Taxonomy" id="155417"/>
    <lineage>
        <taxon>Eukaryota</taxon>
        <taxon>Fungi</taxon>
        <taxon>Dikarya</taxon>
        <taxon>Ascomycota</taxon>
        <taxon>Pezizomycotina</taxon>
        <taxon>Sordariomycetes</taxon>
        <taxon>Xylariomycetidae</taxon>
        <taxon>Xylariales</taxon>
        <taxon>Xylariales incertae sedis</taxon>
        <taxon>Monosporascus</taxon>
    </lineage>
</organism>
<feature type="domain" description="FAD-binding" evidence="8">
    <location>
        <begin position="16"/>
        <end position="188"/>
    </location>
</feature>
<evidence type="ECO:0000256" key="2">
    <source>
        <dbReference type="ARBA" id="ARBA00005179"/>
    </source>
</evidence>
<keyword evidence="5" id="KW-0274">FAD</keyword>
<proteinExistence type="inferred from homology"/>
<dbReference type="AlphaFoldDB" id="A0A4Q4SZV0"/>
<evidence type="ECO:0000259" key="8">
    <source>
        <dbReference type="Pfam" id="PF01494"/>
    </source>
</evidence>
<dbReference type="PANTHER" id="PTHR47356:SF2">
    <property type="entry name" value="FAD-BINDING DOMAIN-CONTAINING PROTEIN-RELATED"/>
    <property type="match status" value="1"/>
</dbReference>